<dbReference type="InterPro" id="IPR015895">
    <property type="entry name" value="4pyrrol_synth_GluRdtase_N"/>
</dbReference>
<dbReference type="InterPro" id="IPR036343">
    <property type="entry name" value="GluRdtase_N_sf"/>
</dbReference>
<dbReference type="SUPFAM" id="SSF51735">
    <property type="entry name" value="NAD(P)-binding Rossmann-fold domains"/>
    <property type="match status" value="1"/>
</dbReference>
<sequence length="335" mass="38046">MQIAVLGINHKFAALEVREHFAKLCHYYIRNQQDFLYPSVILSTCNRTEIYYSASDLSKAGDELHQLLSTPLYNNFYNTTYFFTGPDCFTHLAHVITGMDSAIIGETEIQGQVKKAYLIATANTSLPHELHYLFQKCMRIGKQIRSQLLLGKGGLSLEQALLDLWQLTFGSASVHRILFIGASEINHKMIQFFKLNQVPNVSLCNRSFEKTEAFAQDNEIHPLPWHAARQWPDYDMVVFGTKYPDYLATPKDCIGSTTRKRLLIDLSVPRNVDPALGNVPNVSLYNIDDMHALVSKEKKIDSRLAKTIETTLNHAAMRQHQIFLDKTSLPLAVEV</sequence>
<dbReference type="SUPFAM" id="SSF69742">
    <property type="entry name" value="Glutamyl tRNA-reductase catalytic, N-terminal domain"/>
    <property type="match status" value="1"/>
</dbReference>
<evidence type="ECO:0000313" key="8">
    <source>
        <dbReference type="Proteomes" id="UP000722121"/>
    </source>
</evidence>
<dbReference type="PROSITE" id="PS00747">
    <property type="entry name" value="GLUTR"/>
    <property type="match status" value="1"/>
</dbReference>
<evidence type="ECO:0000256" key="4">
    <source>
        <dbReference type="HAMAP-Rule" id="MF_00087"/>
    </source>
</evidence>
<comment type="miscellaneous">
    <text evidence="4">During catalysis, the active site Cys acts as a nucleophile attacking the alpha-carbonyl group of tRNA-bound glutamate with the formation of a thioester intermediate between enzyme and glutamate, and the concomitant release of tRNA(Glu). The thioester intermediate is finally reduced by direct hydride transfer from NADPH, to form the product GSA.</text>
</comment>
<comment type="catalytic activity">
    <reaction evidence="4">
        <text>(S)-4-amino-5-oxopentanoate + tRNA(Glu) + NADP(+) = L-glutamyl-tRNA(Glu) + NADPH + H(+)</text>
        <dbReference type="Rhea" id="RHEA:12344"/>
        <dbReference type="Rhea" id="RHEA-COMP:9663"/>
        <dbReference type="Rhea" id="RHEA-COMP:9680"/>
        <dbReference type="ChEBI" id="CHEBI:15378"/>
        <dbReference type="ChEBI" id="CHEBI:57501"/>
        <dbReference type="ChEBI" id="CHEBI:57783"/>
        <dbReference type="ChEBI" id="CHEBI:58349"/>
        <dbReference type="ChEBI" id="CHEBI:78442"/>
        <dbReference type="ChEBI" id="CHEBI:78520"/>
        <dbReference type="EC" id="1.2.1.70"/>
    </reaction>
</comment>
<dbReference type="Proteomes" id="UP000722121">
    <property type="component" value="Unassembled WGS sequence"/>
</dbReference>
<comment type="caution">
    <text evidence="7">The sequence shown here is derived from an EMBL/GenBank/DDBJ whole genome shotgun (WGS) entry which is preliminary data.</text>
</comment>
<evidence type="ECO:0000259" key="5">
    <source>
        <dbReference type="Pfam" id="PF01488"/>
    </source>
</evidence>
<dbReference type="InterPro" id="IPR000343">
    <property type="entry name" value="4pyrrol_synth_GluRdtase"/>
</dbReference>
<evidence type="ECO:0000256" key="2">
    <source>
        <dbReference type="ARBA" id="ARBA00023002"/>
    </source>
</evidence>
<feature type="binding site" evidence="4">
    <location>
        <position position="112"/>
    </location>
    <ligand>
        <name>substrate</name>
    </ligand>
</feature>
<evidence type="ECO:0000259" key="6">
    <source>
        <dbReference type="Pfam" id="PF05201"/>
    </source>
</evidence>
<feature type="site" description="Important for activity" evidence="4">
    <location>
        <position position="91"/>
    </location>
</feature>
<feature type="active site" description="Nucleophile" evidence="4">
    <location>
        <position position="45"/>
    </location>
</feature>
<proteinExistence type="inferred from homology"/>
<dbReference type="Gene3D" id="3.40.50.720">
    <property type="entry name" value="NAD(P)-binding Rossmann-like Domain"/>
    <property type="match status" value="1"/>
</dbReference>
<dbReference type="InterPro" id="IPR006151">
    <property type="entry name" value="Shikm_DH/Glu-tRNA_Rdtase"/>
</dbReference>
<feature type="binding site" evidence="4">
    <location>
        <begin position="106"/>
        <end position="108"/>
    </location>
    <ligand>
        <name>substrate</name>
    </ligand>
</feature>
<feature type="domain" description="Glutamyl-tRNA reductase N-terminal" evidence="6">
    <location>
        <begin position="6"/>
        <end position="147"/>
    </location>
</feature>
<dbReference type="Pfam" id="PF05201">
    <property type="entry name" value="GlutR_N"/>
    <property type="match status" value="1"/>
</dbReference>
<protein>
    <recommendedName>
        <fullName evidence="4">Glutamyl-tRNA reductase</fullName>
        <shortName evidence="4">GluTR</shortName>
        <ecNumber evidence="4">1.2.1.70</ecNumber>
    </recommendedName>
</protein>
<name>A0ABS3AS10_9BACT</name>
<dbReference type="PANTHER" id="PTHR43013">
    <property type="entry name" value="GLUTAMYL-TRNA REDUCTASE"/>
    <property type="match status" value="1"/>
</dbReference>
<evidence type="ECO:0000256" key="1">
    <source>
        <dbReference type="ARBA" id="ARBA00022857"/>
    </source>
</evidence>
<feature type="binding site" evidence="4">
    <location>
        <begin position="181"/>
        <end position="186"/>
    </location>
    <ligand>
        <name>NADP(+)</name>
        <dbReference type="ChEBI" id="CHEBI:58349"/>
    </ligand>
</feature>
<organism evidence="7 8">
    <name type="scientific">Simkania negevensis</name>
    <dbReference type="NCBI Taxonomy" id="83561"/>
    <lineage>
        <taxon>Bacteria</taxon>
        <taxon>Pseudomonadati</taxon>
        <taxon>Chlamydiota</taxon>
        <taxon>Chlamydiia</taxon>
        <taxon>Parachlamydiales</taxon>
        <taxon>Simkaniaceae</taxon>
        <taxon>Simkania</taxon>
    </lineage>
</organism>
<comment type="subunit">
    <text evidence="4">Homodimer.</text>
</comment>
<dbReference type="Gene3D" id="3.30.460.30">
    <property type="entry name" value="Glutamyl-tRNA reductase, N-terminal domain"/>
    <property type="match status" value="1"/>
</dbReference>
<dbReference type="InterPro" id="IPR018214">
    <property type="entry name" value="GluRdtase_CS"/>
</dbReference>
<evidence type="ECO:0000256" key="3">
    <source>
        <dbReference type="ARBA" id="ARBA00023244"/>
    </source>
</evidence>
<reference evidence="7 8" key="1">
    <citation type="submission" date="2021-02" db="EMBL/GenBank/DDBJ databases">
        <title>Activity-based single-cell genomes from oceanic crustal fluid captures similar information to metagenomic and metatranscriptomic surveys with orders of magnitude less sampling.</title>
        <authorList>
            <person name="D'Angelo T.S."/>
            <person name="Orcutt B.N."/>
        </authorList>
    </citation>
    <scope>NUCLEOTIDE SEQUENCE [LARGE SCALE GENOMIC DNA]</scope>
    <source>
        <strain evidence="7">AH-315-G07</strain>
    </source>
</reference>
<dbReference type="Pfam" id="PF01488">
    <property type="entry name" value="Shikimate_DH"/>
    <property type="match status" value="1"/>
</dbReference>
<feature type="binding site" evidence="4">
    <location>
        <position position="101"/>
    </location>
    <ligand>
        <name>substrate</name>
    </ligand>
</feature>
<accession>A0ABS3AS10</accession>
<dbReference type="EMBL" id="JAFITR010000079">
    <property type="protein sequence ID" value="MBN4067183.1"/>
    <property type="molecule type" value="Genomic_DNA"/>
</dbReference>
<comment type="similarity">
    <text evidence="4">Belongs to the glutamyl-tRNA reductase family.</text>
</comment>
<keyword evidence="1 4" id="KW-0521">NADP</keyword>
<keyword evidence="8" id="KW-1185">Reference proteome</keyword>
<comment type="function">
    <text evidence="4">Catalyzes the NADPH-dependent reduction of glutamyl-tRNA(Glu) to glutamate 1-semialdehyde (GSA).</text>
</comment>
<evidence type="ECO:0000313" key="7">
    <source>
        <dbReference type="EMBL" id="MBN4067183.1"/>
    </source>
</evidence>
<dbReference type="PANTHER" id="PTHR43013:SF1">
    <property type="entry name" value="GLUTAMYL-TRNA REDUCTASE"/>
    <property type="match status" value="1"/>
</dbReference>
<dbReference type="InterPro" id="IPR036291">
    <property type="entry name" value="NAD(P)-bd_dom_sf"/>
</dbReference>
<dbReference type="HAMAP" id="MF_00087">
    <property type="entry name" value="Glu_tRNA_reductase"/>
    <property type="match status" value="1"/>
</dbReference>
<comment type="pathway">
    <text evidence="4">Porphyrin-containing compound metabolism; protoporphyrin-IX biosynthesis; 5-aminolevulinate from L-glutamyl-tRNA(Glu): step 1/2.</text>
</comment>
<keyword evidence="2 4" id="KW-0560">Oxidoreductase</keyword>
<keyword evidence="3 4" id="KW-0627">Porphyrin biosynthesis</keyword>
<feature type="domain" description="Quinate/shikimate 5-dehydrogenase/glutamyl-tRNA reductase" evidence="5">
    <location>
        <begin position="166"/>
        <end position="291"/>
    </location>
</feature>
<feature type="binding site" evidence="4">
    <location>
        <begin position="44"/>
        <end position="47"/>
    </location>
    <ligand>
        <name>substrate</name>
    </ligand>
</feature>
<gene>
    <name evidence="4" type="primary">hemA</name>
    <name evidence="7" type="ORF">JYU14_03770</name>
</gene>
<comment type="domain">
    <text evidence="4">Possesses an unusual extended V-shaped dimeric structure with each monomer consisting of three distinct domains arranged along a curved 'spinal' alpha-helix. The N-terminal catalytic domain specifically recognizes the glutamate moiety of the substrate. The second domain is the NADPH-binding domain, and the third C-terminal domain is responsible for dimerization.</text>
</comment>
<dbReference type="EC" id="1.2.1.70" evidence="4"/>